<dbReference type="AlphaFoldDB" id="A0A1B8GUN3"/>
<gene>
    <name evidence="1" type="ORF">VE01_02801</name>
</gene>
<dbReference type="Proteomes" id="UP000091956">
    <property type="component" value="Unassembled WGS sequence"/>
</dbReference>
<dbReference type="OrthoDB" id="2906425at2759"/>
<dbReference type="SUPFAM" id="SSF56112">
    <property type="entry name" value="Protein kinase-like (PK-like)"/>
    <property type="match status" value="1"/>
</dbReference>
<reference evidence="1 2" key="1">
    <citation type="submission" date="2016-03" db="EMBL/GenBank/DDBJ databases">
        <title>Comparative genomics of Pseudogymnoascus destructans, the fungus causing white-nose syndrome of bats.</title>
        <authorList>
            <person name="Palmer J.M."/>
            <person name="Drees K.P."/>
            <person name="Foster J.T."/>
            <person name="Lindner D.L."/>
        </authorList>
    </citation>
    <scope>NUCLEOTIDE SEQUENCE [LARGE SCALE GENOMIC DNA]</scope>
    <source>
        <strain evidence="1 2">UAMH 10579</strain>
    </source>
</reference>
<keyword evidence="2" id="KW-1185">Reference proteome</keyword>
<name>A0A1B8GUN3_9PEZI</name>
<evidence type="ECO:0000313" key="1">
    <source>
        <dbReference type="EMBL" id="OBT99510.1"/>
    </source>
</evidence>
<dbReference type="InterPro" id="IPR011009">
    <property type="entry name" value="Kinase-like_dom_sf"/>
</dbReference>
<dbReference type="GeneID" id="28836187"/>
<organism evidence="1 2">
    <name type="scientific">Pseudogymnoascus verrucosus</name>
    <dbReference type="NCBI Taxonomy" id="342668"/>
    <lineage>
        <taxon>Eukaryota</taxon>
        <taxon>Fungi</taxon>
        <taxon>Dikarya</taxon>
        <taxon>Ascomycota</taxon>
        <taxon>Pezizomycotina</taxon>
        <taxon>Leotiomycetes</taxon>
        <taxon>Thelebolales</taxon>
        <taxon>Thelebolaceae</taxon>
        <taxon>Pseudogymnoascus</taxon>
    </lineage>
</organism>
<reference evidence="2" key="2">
    <citation type="journal article" date="2018" name="Nat. Commun.">
        <title>Extreme sensitivity to ultraviolet light in the fungal pathogen causing white-nose syndrome of bats.</title>
        <authorList>
            <person name="Palmer J.M."/>
            <person name="Drees K.P."/>
            <person name="Foster J.T."/>
            <person name="Lindner D.L."/>
        </authorList>
    </citation>
    <scope>NUCLEOTIDE SEQUENCE [LARGE SCALE GENOMIC DNA]</scope>
    <source>
        <strain evidence="2">UAMH 10579</strain>
    </source>
</reference>
<sequence>MFAAYDNTVIKSGEGIEIDEIHALRLAREHQLPVPEVYEAHPLPNRGASINMSYMPGETLEKVWPTMTPDQKHDIALQLRAIVDKMRSIPSDDNIFCSCSGGML</sequence>
<dbReference type="RefSeq" id="XP_018133243.1">
    <property type="nucleotide sequence ID" value="XM_018272305.1"/>
</dbReference>
<protein>
    <recommendedName>
        <fullName evidence="3">Aminoglycoside phosphotransferase domain-containing protein</fullName>
    </recommendedName>
</protein>
<evidence type="ECO:0008006" key="3">
    <source>
        <dbReference type="Google" id="ProtNLM"/>
    </source>
</evidence>
<dbReference type="EMBL" id="KV460212">
    <property type="protein sequence ID" value="OBT99510.1"/>
    <property type="molecule type" value="Genomic_DNA"/>
</dbReference>
<proteinExistence type="predicted"/>
<accession>A0A1B8GUN3</accession>
<dbReference type="STRING" id="342668.A0A1B8GUN3"/>
<evidence type="ECO:0000313" key="2">
    <source>
        <dbReference type="Proteomes" id="UP000091956"/>
    </source>
</evidence>